<keyword evidence="2" id="KW-1185">Reference proteome</keyword>
<comment type="caution">
    <text evidence="1">The sequence shown here is derived from an EMBL/GenBank/DDBJ whole genome shotgun (WGS) entry which is preliminary data.</text>
</comment>
<evidence type="ECO:0000313" key="1">
    <source>
        <dbReference type="EMBL" id="KAK3706745.1"/>
    </source>
</evidence>
<dbReference type="Proteomes" id="UP001281147">
    <property type="component" value="Unassembled WGS sequence"/>
</dbReference>
<accession>A0ACC3MZ24</accession>
<reference evidence="1" key="1">
    <citation type="submission" date="2023-07" db="EMBL/GenBank/DDBJ databases">
        <title>Black Yeasts Isolated from many extreme environments.</title>
        <authorList>
            <person name="Coleine C."/>
            <person name="Stajich J.E."/>
            <person name="Selbmann L."/>
        </authorList>
    </citation>
    <scope>NUCLEOTIDE SEQUENCE</scope>
    <source>
        <strain evidence="1">CCFEE 5714</strain>
    </source>
</reference>
<proteinExistence type="predicted"/>
<sequence>MILAALWLLCLTAASARAQETTPTSNEFYSGTFTTISDPQTSDFSGTQYTYASVTGQSTVENGTSTETASSSDSQITRQSTSQELTLLGGSPTNNTGAATATTSAARATNTLPCNGYPEFCNRQYSNITEVCAHNSLFAIEDNAGSNQQLGIIDQLNDGVRMLQGETHWENDTIWACHTTCELLNAGTWQSSLETLANWLDRHPYDVVTWLIVNSDFVSVDKYVPSIQNSGIARYLYEPDYIPQHRDQWPTLAEMIISGKRLVMFMDYKANQTEVPYILNQFSHMWETPFSPVDRNFPCDQQRPPDLNQTKARDQFMYLANHNLNTAVDLSALVGGGGKNNEILIPNTAVINVTNGQFDEFGQLESMSLGCTDDWGRPPNFLLVDYYNYGDPKPGSVFEVAARANGVTYKRRCCGYGESSASSIRSSSAVLAAVLAFAVLLAW</sequence>
<dbReference type="EMBL" id="JAUTXU010000117">
    <property type="protein sequence ID" value="KAK3706745.1"/>
    <property type="molecule type" value="Genomic_DNA"/>
</dbReference>
<protein>
    <submittedName>
        <fullName evidence="1">Uncharacterized protein</fullName>
    </submittedName>
</protein>
<organism evidence="1 2">
    <name type="scientific">Vermiconidia calcicola</name>
    <dbReference type="NCBI Taxonomy" id="1690605"/>
    <lineage>
        <taxon>Eukaryota</taxon>
        <taxon>Fungi</taxon>
        <taxon>Dikarya</taxon>
        <taxon>Ascomycota</taxon>
        <taxon>Pezizomycotina</taxon>
        <taxon>Dothideomycetes</taxon>
        <taxon>Dothideomycetidae</taxon>
        <taxon>Mycosphaerellales</taxon>
        <taxon>Extremaceae</taxon>
        <taxon>Vermiconidia</taxon>
    </lineage>
</organism>
<gene>
    <name evidence="1" type="ORF">LTR37_012590</name>
</gene>
<name>A0ACC3MZ24_9PEZI</name>
<evidence type="ECO:0000313" key="2">
    <source>
        <dbReference type="Proteomes" id="UP001281147"/>
    </source>
</evidence>